<dbReference type="HOGENOM" id="CLU_161312_3_0_6"/>
<organism evidence="1 2">
    <name type="scientific">Acidithiobacillus caldus (strain ATCC 51756 / DSM 8584 / KU)</name>
    <dbReference type="NCBI Taxonomy" id="637389"/>
    <lineage>
        <taxon>Bacteria</taxon>
        <taxon>Pseudomonadati</taxon>
        <taxon>Pseudomonadota</taxon>
        <taxon>Acidithiobacillia</taxon>
        <taxon>Acidithiobacillales</taxon>
        <taxon>Acidithiobacillaceae</taxon>
        <taxon>Acidithiobacillus</taxon>
    </lineage>
</organism>
<dbReference type="EMBL" id="CP005986">
    <property type="protein sequence ID" value="AIA54032.1"/>
    <property type="molecule type" value="Genomic_DNA"/>
</dbReference>
<dbReference type="KEGG" id="acz:Acaty_c0140"/>
<reference evidence="1 2" key="1">
    <citation type="journal article" date="2009" name="J. Bacteriol.">
        <title>Draft genome sequence of the extremely acidophilic bacterium Acidithiobacillus caldus ATCC 51756 reveals metabolic versatility in the genus Acidithiobacillus.</title>
        <authorList>
            <person name="Valdes J."/>
            <person name="Quatrini R."/>
            <person name="Hallberg K."/>
            <person name="Dopson M."/>
            <person name="Valenzuela P.D."/>
            <person name="Holmes D.S."/>
        </authorList>
    </citation>
    <scope>NUCLEOTIDE SEQUENCE [LARGE SCALE GENOMIC DNA]</scope>
    <source>
        <strain evidence="2">ATCC 51756 / DSM 8584 / KU</strain>
    </source>
</reference>
<dbReference type="Pfam" id="PF10109">
    <property type="entry name" value="Phage_TAC_7"/>
    <property type="match status" value="1"/>
</dbReference>
<gene>
    <name evidence="1" type="ORF">Acaty_c0140</name>
</gene>
<dbReference type="InterPro" id="IPR019289">
    <property type="entry name" value="Phage_tail_E/E"/>
</dbReference>
<dbReference type="AlphaFoldDB" id="A0A059ZVU2"/>
<dbReference type="RefSeq" id="WP_004869952.1">
    <property type="nucleotide sequence ID" value="NZ_CP005986.1"/>
</dbReference>
<dbReference type="Proteomes" id="UP000005522">
    <property type="component" value="Chromosome"/>
</dbReference>
<evidence type="ECO:0008006" key="3">
    <source>
        <dbReference type="Google" id="ProtNLM"/>
    </source>
</evidence>
<proteinExistence type="predicted"/>
<accession>A0A059ZVU2</accession>
<evidence type="ECO:0000313" key="1">
    <source>
        <dbReference type="EMBL" id="AIA54032.1"/>
    </source>
</evidence>
<dbReference type="eggNOG" id="ENOG50339KB">
    <property type="taxonomic scope" value="Bacteria"/>
</dbReference>
<evidence type="ECO:0000313" key="2">
    <source>
        <dbReference type="Proteomes" id="UP000005522"/>
    </source>
</evidence>
<name>A0A059ZVU2_ACICK</name>
<protein>
    <recommendedName>
        <fullName evidence="3">Phage tail assembly protein</fullName>
    </recommendedName>
</protein>
<sequence length="82" mass="9098">MGHVERIKLNFPIEHDGLPIQEIALRRPTVGDHLAAQKAAGTDAEREIRLIANLAELPTDAILKLDMKDYAQLQKVLGGFLQ</sequence>